<protein>
    <submittedName>
        <fullName evidence="1">DECR1 isoform 19</fullName>
    </submittedName>
</protein>
<feature type="non-terminal residue" evidence="1">
    <location>
        <position position="1"/>
    </location>
</feature>
<organism evidence="1 2">
    <name type="scientific">Pan troglodytes</name>
    <name type="common">Chimpanzee</name>
    <dbReference type="NCBI Taxonomy" id="9598"/>
    <lineage>
        <taxon>Eukaryota</taxon>
        <taxon>Metazoa</taxon>
        <taxon>Chordata</taxon>
        <taxon>Craniata</taxon>
        <taxon>Vertebrata</taxon>
        <taxon>Euteleostomi</taxon>
        <taxon>Mammalia</taxon>
        <taxon>Eutheria</taxon>
        <taxon>Euarchontoglires</taxon>
        <taxon>Primates</taxon>
        <taxon>Haplorrhini</taxon>
        <taxon>Catarrhini</taxon>
        <taxon>Hominidae</taxon>
        <taxon>Pan</taxon>
    </lineage>
</organism>
<evidence type="ECO:0000313" key="2">
    <source>
        <dbReference type="Proteomes" id="UP000236370"/>
    </source>
</evidence>
<sequence length="42" mass="4740">AAEWGKYGMRFNVIQPGPIKTKECVWGREVCCGTNPDNDECH</sequence>
<proteinExistence type="predicted"/>
<reference evidence="1 2" key="1">
    <citation type="submission" date="2017-12" db="EMBL/GenBank/DDBJ databases">
        <title>High-resolution comparative analysis of great ape genomes.</title>
        <authorList>
            <person name="Pollen A."/>
            <person name="Hastie A."/>
            <person name="Hormozdiari F."/>
            <person name="Dougherty M."/>
            <person name="Liu R."/>
            <person name="Chaisson M."/>
            <person name="Hoppe E."/>
            <person name="Hill C."/>
            <person name="Pang A."/>
            <person name="Hillier L."/>
            <person name="Baker C."/>
            <person name="Armstrong J."/>
            <person name="Shendure J."/>
            <person name="Paten B."/>
            <person name="Wilson R."/>
            <person name="Chao H."/>
            <person name="Schneider V."/>
            <person name="Ventura M."/>
            <person name="Kronenberg Z."/>
            <person name="Murali S."/>
            <person name="Gordon D."/>
            <person name="Cantsilieris S."/>
            <person name="Munson K."/>
            <person name="Nelson B."/>
            <person name="Raja A."/>
            <person name="Underwood J."/>
            <person name="Diekhans M."/>
            <person name="Fiddes I."/>
            <person name="Haussler D."/>
            <person name="Eichler E."/>
        </authorList>
    </citation>
    <scope>NUCLEOTIDE SEQUENCE [LARGE SCALE GENOMIC DNA]</scope>
    <source>
        <strain evidence="1">Yerkes chimp pedigree #C0471</strain>
    </source>
</reference>
<comment type="caution">
    <text evidence="1">The sequence shown here is derived from an EMBL/GenBank/DDBJ whole genome shotgun (WGS) entry which is preliminary data.</text>
</comment>
<dbReference type="AlphaFoldDB" id="A0A2J8PLG9"/>
<gene>
    <name evidence="1" type="ORF">CK820_G0001785</name>
</gene>
<accession>A0A2J8PLG9</accession>
<dbReference type="Proteomes" id="UP000236370">
    <property type="component" value="Unassembled WGS sequence"/>
</dbReference>
<name>A0A2J8PLG9_PANTR</name>
<evidence type="ECO:0000313" key="1">
    <source>
        <dbReference type="EMBL" id="PNI84873.1"/>
    </source>
</evidence>
<dbReference type="EMBL" id="NBAG03000213">
    <property type="protein sequence ID" value="PNI84873.1"/>
    <property type="molecule type" value="Genomic_DNA"/>
</dbReference>